<dbReference type="Pfam" id="PF00293">
    <property type="entry name" value="NUDIX"/>
    <property type="match status" value="1"/>
</dbReference>
<reference evidence="2 3" key="2">
    <citation type="submission" date="2014-05" db="EMBL/GenBank/DDBJ databases">
        <title>Draft genome sequence of Halobacillus karajensis HK-03.</title>
        <authorList>
            <person name="Khelaifia S."/>
            <person name="Croce O."/>
            <person name="Lagier J.C."/>
            <person name="Raoult D."/>
        </authorList>
    </citation>
    <scope>NUCLEOTIDE SEQUENCE [LARGE SCALE GENOMIC DNA]</scope>
    <source>
        <strain evidence="2 3">HD-03</strain>
    </source>
</reference>
<dbReference type="InterPro" id="IPR015797">
    <property type="entry name" value="NUDIX_hydrolase-like_dom_sf"/>
</dbReference>
<dbReference type="PANTHER" id="PTHR10885">
    <property type="entry name" value="ISOPENTENYL-DIPHOSPHATE DELTA-ISOMERASE"/>
    <property type="match status" value="1"/>
</dbReference>
<dbReference type="EMBL" id="CCDI010000006">
    <property type="protein sequence ID" value="CDQ25513.1"/>
    <property type="molecule type" value="Genomic_DNA"/>
</dbReference>
<proteinExistence type="predicted"/>
<dbReference type="PROSITE" id="PS51462">
    <property type="entry name" value="NUDIX"/>
    <property type="match status" value="1"/>
</dbReference>
<dbReference type="AlphaFoldDB" id="A0A024P9H7"/>
<reference evidence="3" key="1">
    <citation type="submission" date="2014-03" db="EMBL/GenBank/DDBJ databases">
        <authorList>
            <person name="Urmite Genomes U."/>
        </authorList>
    </citation>
    <scope>NUCLEOTIDE SEQUENCE [LARGE SCALE GENOMIC DNA]</scope>
    <source>
        <strain evidence="3">HD-03</strain>
    </source>
</reference>
<dbReference type="Gene3D" id="3.90.79.10">
    <property type="entry name" value="Nucleoside Triphosphate Pyrophosphohydrolase"/>
    <property type="match status" value="1"/>
</dbReference>
<evidence type="ECO:0000313" key="2">
    <source>
        <dbReference type="EMBL" id="CDQ25513.1"/>
    </source>
</evidence>
<organism evidence="2 3">
    <name type="scientific">Halobacillus karajensis</name>
    <dbReference type="NCBI Taxonomy" id="195088"/>
    <lineage>
        <taxon>Bacteria</taxon>
        <taxon>Bacillati</taxon>
        <taxon>Bacillota</taxon>
        <taxon>Bacilli</taxon>
        <taxon>Bacillales</taxon>
        <taxon>Bacillaceae</taxon>
        <taxon>Halobacillus</taxon>
    </lineage>
</organism>
<name>A0A024P9H7_9BACI</name>
<comment type="caution">
    <text evidence="2">The sequence shown here is derived from an EMBL/GenBank/DDBJ whole genome shotgun (WGS) entry which is preliminary data.</text>
</comment>
<keyword evidence="3" id="KW-1185">Reference proteome</keyword>
<dbReference type="CDD" id="cd04692">
    <property type="entry name" value="NUDIX_Hydrolase"/>
    <property type="match status" value="1"/>
</dbReference>
<sequence length="199" mass="22865">MAEMLTIFNENGLPAGVKDREDVHRDGDWHETFHCWMISLEEKEIVLFLQQRSENKRDFPSLYDITAAGHIEAGEDVIEAGVREIKEEVGLTVHPAELIHAGNYKEELKQGVFIDREICRVYLYLYEGSANFQLGEEVEDLIRVSLDDMESLVEMNTPITGCSVVNGIEKEVKSEEFVPHEMEYGRFLIRAVHEHVTKL</sequence>
<dbReference type="PANTHER" id="PTHR10885:SF0">
    <property type="entry name" value="ISOPENTENYL-DIPHOSPHATE DELTA-ISOMERASE"/>
    <property type="match status" value="1"/>
</dbReference>
<accession>A0A024P9H7</accession>
<gene>
    <name evidence="2" type="primary">idi</name>
    <name evidence="2" type="ORF">BN983_03860</name>
</gene>
<dbReference type="InterPro" id="IPR000086">
    <property type="entry name" value="NUDIX_hydrolase_dom"/>
</dbReference>
<dbReference type="Proteomes" id="UP000028868">
    <property type="component" value="Unassembled WGS sequence"/>
</dbReference>
<protein>
    <submittedName>
        <fullName evidence="2">Isopentenyl-diphosphate Delta-isomerase</fullName>
    </submittedName>
</protein>
<dbReference type="SUPFAM" id="SSF55811">
    <property type="entry name" value="Nudix"/>
    <property type="match status" value="1"/>
</dbReference>
<evidence type="ECO:0000259" key="1">
    <source>
        <dbReference type="PROSITE" id="PS51462"/>
    </source>
</evidence>
<feature type="domain" description="Nudix hydrolase" evidence="1">
    <location>
        <begin position="28"/>
        <end position="166"/>
    </location>
</feature>
<evidence type="ECO:0000313" key="3">
    <source>
        <dbReference type="Proteomes" id="UP000028868"/>
    </source>
</evidence>
<dbReference type="GO" id="GO:0003824">
    <property type="term" value="F:catalytic activity"/>
    <property type="evidence" value="ECO:0007669"/>
    <property type="project" value="UniProtKB-ARBA"/>
</dbReference>